<accession>A0AAV4Q0D1</accession>
<sequence length="102" mass="11979">MTFLPPIFIHKWLNIHRNTSNKRRRMHHFVSSSAYSEIPLQKSEIMLYQMSTNECRSPTHASITLREEDPRIICIYASLDANRERLQEMIRSPSNGDVLASY</sequence>
<reference evidence="1 2" key="1">
    <citation type="submission" date="2021-06" db="EMBL/GenBank/DDBJ databases">
        <title>Caerostris extrusa draft genome.</title>
        <authorList>
            <person name="Kono N."/>
            <person name="Arakawa K."/>
        </authorList>
    </citation>
    <scope>NUCLEOTIDE SEQUENCE [LARGE SCALE GENOMIC DNA]</scope>
</reference>
<proteinExistence type="predicted"/>
<name>A0AAV4Q0D1_CAEEX</name>
<dbReference type="EMBL" id="BPLR01005447">
    <property type="protein sequence ID" value="GIY02455.1"/>
    <property type="molecule type" value="Genomic_DNA"/>
</dbReference>
<keyword evidence="2" id="KW-1185">Reference proteome</keyword>
<evidence type="ECO:0000313" key="2">
    <source>
        <dbReference type="Proteomes" id="UP001054945"/>
    </source>
</evidence>
<comment type="caution">
    <text evidence="1">The sequence shown here is derived from an EMBL/GenBank/DDBJ whole genome shotgun (WGS) entry which is preliminary data.</text>
</comment>
<protein>
    <submittedName>
        <fullName evidence="1">Uncharacterized protein</fullName>
    </submittedName>
</protein>
<gene>
    <name evidence="1" type="ORF">CEXT_135731</name>
</gene>
<dbReference type="AlphaFoldDB" id="A0AAV4Q0D1"/>
<evidence type="ECO:0000313" key="1">
    <source>
        <dbReference type="EMBL" id="GIY02455.1"/>
    </source>
</evidence>
<organism evidence="1 2">
    <name type="scientific">Caerostris extrusa</name>
    <name type="common">Bark spider</name>
    <name type="synonym">Caerostris bankana</name>
    <dbReference type="NCBI Taxonomy" id="172846"/>
    <lineage>
        <taxon>Eukaryota</taxon>
        <taxon>Metazoa</taxon>
        <taxon>Ecdysozoa</taxon>
        <taxon>Arthropoda</taxon>
        <taxon>Chelicerata</taxon>
        <taxon>Arachnida</taxon>
        <taxon>Araneae</taxon>
        <taxon>Araneomorphae</taxon>
        <taxon>Entelegynae</taxon>
        <taxon>Araneoidea</taxon>
        <taxon>Araneidae</taxon>
        <taxon>Caerostris</taxon>
    </lineage>
</organism>
<dbReference type="Proteomes" id="UP001054945">
    <property type="component" value="Unassembled WGS sequence"/>
</dbReference>